<gene>
    <name evidence="1" type="ORF">M752DRAFT_284719</name>
</gene>
<accession>A0A370PGB5</accession>
<keyword evidence="2" id="KW-1185">Reference proteome</keyword>
<dbReference type="EMBL" id="KZ851856">
    <property type="protein sequence ID" value="RDK41245.1"/>
    <property type="molecule type" value="Genomic_DNA"/>
</dbReference>
<dbReference type="AlphaFoldDB" id="A0A370PGB5"/>
<reference evidence="1 2" key="1">
    <citation type="submission" date="2018-07" db="EMBL/GenBank/DDBJ databases">
        <title>Section-level genome sequencing of Aspergillus section Nigri to investigate inter- and intra-species variation.</title>
        <authorList>
            <consortium name="DOE Joint Genome Institute"/>
            <person name="Vesth T.C."/>
            <person name="Nybo J.L."/>
            <person name="Theobald S."/>
            <person name="Frisvad J.C."/>
            <person name="Larsen T.O."/>
            <person name="Nielsen K.F."/>
            <person name="Hoof J.B."/>
            <person name="Brandl J."/>
            <person name="Salamov A."/>
            <person name="Riley R."/>
            <person name="Gladden J.M."/>
            <person name="Phatale P."/>
            <person name="Nielsen M.T."/>
            <person name="Lyhne E.K."/>
            <person name="Kogle M.E."/>
            <person name="Strasser K."/>
            <person name="McDonnell E."/>
            <person name="Barry K."/>
            <person name="Clum A."/>
            <person name="Chen C."/>
            <person name="Nolan M."/>
            <person name="Sandor L."/>
            <person name="Kuo A."/>
            <person name="Lipzen A."/>
            <person name="Hainaut M."/>
            <person name="Drula E."/>
            <person name="Tsang A."/>
            <person name="Magnuson J.K."/>
            <person name="Henrissat B."/>
            <person name="Wiebenga A."/>
            <person name="Simmons B.A."/>
            <person name="Makela M.R."/>
            <person name="De vries R.P."/>
            <person name="Grigoriev I.V."/>
            <person name="Mortensen U.H."/>
            <person name="Baker S.E."/>
            <person name="Andersen M.R."/>
        </authorList>
    </citation>
    <scope>NUCLEOTIDE SEQUENCE [LARGE SCALE GENOMIC DNA]</scope>
    <source>
        <strain evidence="1 2">ATCC 13157</strain>
    </source>
</reference>
<evidence type="ECO:0000313" key="2">
    <source>
        <dbReference type="Proteomes" id="UP000254937"/>
    </source>
</evidence>
<dbReference type="Proteomes" id="UP000254937">
    <property type="component" value="Unassembled WGS sequence"/>
</dbReference>
<name>A0A370PGB5_ASPPH</name>
<evidence type="ECO:0000313" key="1">
    <source>
        <dbReference type="EMBL" id="RDK41245.1"/>
    </source>
</evidence>
<protein>
    <submittedName>
        <fullName evidence="1">Uncharacterized protein</fullName>
    </submittedName>
</protein>
<organism evidence="1 2">
    <name type="scientific">Aspergillus phoenicis ATCC 13157</name>
    <dbReference type="NCBI Taxonomy" id="1353007"/>
    <lineage>
        <taxon>Eukaryota</taxon>
        <taxon>Fungi</taxon>
        <taxon>Dikarya</taxon>
        <taxon>Ascomycota</taxon>
        <taxon>Pezizomycotina</taxon>
        <taxon>Eurotiomycetes</taxon>
        <taxon>Eurotiomycetidae</taxon>
        <taxon>Eurotiales</taxon>
        <taxon>Aspergillaceae</taxon>
        <taxon>Aspergillus</taxon>
    </lineage>
</organism>
<proteinExistence type="predicted"/>
<sequence length="183" mass="20448">MDYIPCSFDAFIDNFLACYRPCYSDYLQQLVANGTCGANYTTLAASTDRSDLKCICENANGVSNNWTSQVLECTHSSCNGTFNYTRWADMPWLTSYFDRGGGLACRKALYRLGSQRIIIPFRENPGPFHMLNTSPRPFREVVYNKPIRRFIQLRSAPTGPSALPVPAISEVLDGPLSPLVGNR</sequence>